<keyword evidence="4" id="KW-0677">Repeat</keyword>
<evidence type="ECO:0000259" key="13">
    <source>
        <dbReference type="Pfam" id="PF25768"/>
    </source>
</evidence>
<feature type="domain" description="IFT121 second beta-propeller" evidence="11">
    <location>
        <begin position="338"/>
        <end position="656"/>
    </location>
</feature>
<dbReference type="PIRSF" id="PIRSF037536">
    <property type="entry name" value="WD_repeat_p35"/>
    <property type="match status" value="1"/>
</dbReference>
<feature type="domain" description="IFT121-like zinc finger" evidence="10">
    <location>
        <begin position="1215"/>
        <end position="1256"/>
    </location>
</feature>
<feature type="domain" description="IFT121-like TPR repeats" evidence="13">
    <location>
        <begin position="1086"/>
        <end position="1185"/>
    </location>
</feature>
<dbReference type="Pfam" id="PF23145">
    <property type="entry name" value="Zf_2nd_IFT121"/>
    <property type="match status" value="1"/>
</dbReference>
<dbReference type="Pfam" id="PF25768">
    <property type="entry name" value="TPR_IFT121"/>
    <property type="match status" value="1"/>
</dbReference>
<keyword evidence="14" id="KW-1185">Reference proteome</keyword>
<dbReference type="Pfam" id="PF25170">
    <property type="entry name" value="TPR_WDR35"/>
    <property type="match status" value="1"/>
</dbReference>
<dbReference type="SUPFAM" id="SSF50978">
    <property type="entry name" value="WD40 repeat-like"/>
    <property type="match status" value="2"/>
</dbReference>
<proteinExistence type="predicted"/>
<evidence type="ECO:0000259" key="12">
    <source>
        <dbReference type="Pfam" id="PF24797"/>
    </source>
</evidence>
<feature type="repeat" description="WD" evidence="9">
    <location>
        <begin position="68"/>
        <end position="99"/>
    </location>
</feature>
<dbReference type="Gene3D" id="2.130.10.10">
    <property type="entry name" value="YVTN repeat-like/Quinoprotein amine dehydrogenase"/>
    <property type="match status" value="1"/>
</dbReference>
<keyword evidence="3 9" id="KW-0853">WD repeat</keyword>
<keyword evidence="7" id="KW-0206">Cytoskeleton</keyword>
<evidence type="ECO:0000256" key="1">
    <source>
        <dbReference type="ARBA" id="ARBA00004120"/>
    </source>
</evidence>
<dbReference type="Pfam" id="PF24797">
    <property type="entry name" value="Beta-prop_WDR35_TULP_N"/>
    <property type="match status" value="1"/>
</dbReference>
<feature type="domain" description="IFT121/TULP4 N-terminal" evidence="12">
    <location>
        <begin position="1"/>
        <end position="333"/>
    </location>
</feature>
<dbReference type="InterPro" id="IPR039857">
    <property type="entry name" value="Ift122/121"/>
</dbReference>
<dbReference type="InterPro" id="IPR057361">
    <property type="entry name" value="TPR_WDR35"/>
</dbReference>
<dbReference type="SUPFAM" id="SSF48452">
    <property type="entry name" value="TPR-like"/>
    <property type="match status" value="1"/>
</dbReference>
<keyword evidence="8" id="KW-0966">Cell projection</keyword>
<evidence type="ECO:0000256" key="2">
    <source>
        <dbReference type="ARBA" id="ARBA00022490"/>
    </source>
</evidence>
<sequence length="1257" mass="142534">MFVYLSKKIAIPNNIRLQCVSWNRQHGYIACGGEEGLLKVVKLESQTGKDAKVKGLAAPSNLSMNQSLEGHSGAVQVVAWNEHHQKLTTSDQYGLIIVWMLYKGSWYEEMINNRNKSVVKGMKWTSDGQKICIVYEDGAVIVGSLDGNRIWGKELRGLQLACVEWSPDAKKILFGIANGEVQVFDSVGNFISKLKVYCLSNVTGAILIAGLEWYNGLNGYVEPNCPSLALCFDNGRCQIMKNEIDEDPILIDTGMQIAQVAWNHTGSILAIAGSQHALGQDKDVNVVQFYTPFGEHMRTLKVPGKEMFSCSWEGGSLRIALAVDSFIYFANIRLDYKWGYCSNTVVYSFTKPDRPEHCVIFWDTKNNEKYVKYVKNLISITACGDYCCLATRGDEPTNQFVLVLCNSIGTPLDSKYIEMEPVYLCMTRTQIICATKEAVYCWQFKNPKKLATLEMASKRKAGSEKLVHIDDIPSGSTTGQEEIDFSKAYADTEDPICCICASDKTLMVGRESGTLIRYSLPMVALTHKYTLSCRPHQLSLNCNSSRVAIIDIAGVLSFFDLDTRVTDADGREVIGEHLGFERKDVWDMKWAEDNPELFAVMEKTRMYIFRNLDPEEPIQSSGYICQFSDLQIKSVLLDEIMKDPENPTKDDVMEMEIKSLRDTRDLLEKVGIADAQQFVEENPHPRLWRLLAESALEQLNLKVAETAFVRCKDYQGIEFVKRLGNLGTCVCMCVCVRERERERERQPLCAVRITRALSLSRGWGIFRYVCVYVCVCERERERETAFVRCKDYQGIEFVKRLGNLQNEQIKQAEVASYFRRFEDAEKVYLTMDRRDLAVSLRKKLGDWFKVIHLLKNGGGGDDVQLEEAWNAVGDYYADRQKWQQAVTYYVQGRNQERLAECYYMLEDYGGLQKMVHSLPENHKLLPDIAAMFASVGMSEAAVEAFIKCNRVKAAIDCCVHLNQWNTAIELAKSHNVREIDMLLAKYAQHLLEKNETLNAIELYRKAGHYMDAAKLMFKIADDQMKSGKNPLTIKKMYVLGGLLVEQYHEVVKLTARSKGKTKQAASALAGFLEEDVSSMSDTKIIDAAWRGAEAYHFYILAQRQMHDGYVDAAMRTAMYLRDFEDIIDPVCIYSLLALAACANRAFNVCSKAFIKLESVESLTAEQKQHFEELAMEIFTKHSPKDMRGGKVECPNCASQMPDWATVCPSCDTKYPSCIVTGRPILEYQFWMCSRCKHRALQGEITHRKTCPLCHTIV</sequence>
<evidence type="ECO:0000256" key="3">
    <source>
        <dbReference type="ARBA" id="ARBA00022574"/>
    </source>
</evidence>
<protein>
    <submittedName>
        <fullName evidence="15">LOW QUALITY PROTEIN: WD repeat-containing protein 35</fullName>
    </submittedName>
</protein>
<evidence type="ECO:0000256" key="8">
    <source>
        <dbReference type="ARBA" id="ARBA00023273"/>
    </source>
</evidence>
<dbReference type="InterPro" id="IPR011990">
    <property type="entry name" value="TPR-like_helical_dom_sf"/>
</dbReference>
<evidence type="ECO:0000256" key="7">
    <source>
        <dbReference type="ARBA" id="ARBA00023212"/>
    </source>
</evidence>
<keyword evidence="2" id="KW-0963">Cytoplasm</keyword>
<dbReference type="InterPro" id="IPR057979">
    <property type="entry name" value="TPR_IFT121"/>
</dbReference>
<dbReference type="InterPro" id="IPR017233">
    <property type="entry name" value="WDR35"/>
</dbReference>
<dbReference type="Proteomes" id="UP000694888">
    <property type="component" value="Unplaced"/>
</dbReference>
<dbReference type="InterPro" id="IPR056170">
    <property type="entry name" value="Znf_IFT121-like"/>
</dbReference>
<comment type="subcellular location">
    <subcellularLocation>
        <location evidence="1">Cytoplasm</location>
        <location evidence="1">Cytoskeleton</location>
        <location evidence="1">Cilium basal body</location>
    </subcellularLocation>
</comment>
<dbReference type="InterPro" id="IPR001680">
    <property type="entry name" value="WD40_rpt"/>
</dbReference>
<dbReference type="SMART" id="SM00320">
    <property type="entry name" value="WD40"/>
    <property type="match status" value="4"/>
</dbReference>
<dbReference type="PANTHER" id="PTHR12764:SF5">
    <property type="entry name" value="LD29485P"/>
    <property type="match status" value="1"/>
</dbReference>
<keyword evidence="5" id="KW-0970">Cilium biogenesis/degradation</keyword>
<dbReference type="PROSITE" id="PS50082">
    <property type="entry name" value="WD_REPEATS_2"/>
    <property type="match status" value="1"/>
</dbReference>
<name>A0ABM1W2F2_APLCA</name>
<organism evidence="14 15">
    <name type="scientific">Aplysia californica</name>
    <name type="common">California sea hare</name>
    <dbReference type="NCBI Taxonomy" id="6500"/>
    <lineage>
        <taxon>Eukaryota</taxon>
        <taxon>Metazoa</taxon>
        <taxon>Spiralia</taxon>
        <taxon>Lophotrochozoa</taxon>
        <taxon>Mollusca</taxon>
        <taxon>Gastropoda</taxon>
        <taxon>Heterobranchia</taxon>
        <taxon>Euthyneura</taxon>
        <taxon>Tectipleura</taxon>
        <taxon>Aplysiida</taxon>
        <taxon>Aplysioidea</taxon>
        <taxon>Aplysiidae</taxon>
        <taxon>Aplysia</taxon>
    </lineage>
</organism>
<dbReference type="Pfam" id="PF23390">
    <property type="entry name" value="Beta-prop_WDR35_2nd"/>
    <property type="match status" value="1"/>
</dbReference>
<evidence type="ECO:0000313" key="15">
    <source>
        <dbReference type="RefSeq" id="XP_035828845.1"/>
    </source>
</evidence>
<evidence type="ECO:0000259" key="11">
    <source>
        <dbReference type="Pfam" id="PF23390"/>
    </source>
</evidence>
<evidence type="ECO:0000313" key="14">
    <source>
        <dbReference type="Proteomes" id="UP000694888"/>
    </source>
</evidence>
<dbReference type="Gene3D" id="1.25.40.470">
    <property type="match status" value="2"/>
</dbReference>
<gene>
    <name evidence="15" type="primary">LOC101858448</name>
</gene>
<dbReference type="GeneID" id="101858448"/>
<evidence type="ECO:0000256" key="4">
    <source>
        <dbReference type="ARBA" id="ARBA00022737"/>
    </source>
</evidence>
<reference evidence="15" key="1">
    <citation type="submission" date="2025-08" db="UniProtKB">
        <authorList>
            <consortium name="RefSeq"/>
        </authorList>
    </citation>
    <scope>IDENTIFICATION</scope>
</reference>
<evidence type="ECO:0000256" key="9">
    <source>
        <dbReference type="PROSITE-ProRule" id="PRU00221"/>
    </source>
</evidence>
<dbReference type="PANTHER" id="PTHR12764">
    <property type="entry name" value="WD REPEAT DOMAIN-RELATED"/>
    <property type="match status" value="1"/>
</dbReference>
<dbReference type="InterPro" id="IPR036322">
    <property type="entry name" value="WD40_repeat_dom_sf"/>
</dbReference>
<accession>A0ABM1W2F2</accession>
<dbReference type="InterPro" id="IPR056158">
    <property type="entry name" value="Beta-prop_IFT121_2nd"/>
</dbReference>
<evidence type="ECO:0000259" key="10">
    <source>
        <dbReference type="Pfam" id="PF23145"/>
    </source>
</evidence>
<dbReference type="RefSeq" id="XP_035828845.1">
    <property type="nucleotide sequence ID" value="XM_035972952.1"/>
</dbReference>
<keyword evidence="6" id="KW-0969">Cilium</keyword>
<evidence type="ECO:0000256" key="5">
    <source>
        <dbReference type="ARBA" id="ARBA00022794"/>
    </source>
</evidence>
<evidence type="ECO:0000256" key="6">
    <source>
        <dbReference type="ARBA" id="ARBA00023069"/>
    </source>
</evidence>
<dbReference type="InterPro" id="IPR056159">
    <property type="entry name" value="Beta-prop_IFT121_TULP_N"/>
</dbReference>
<dbReference type="InterPro" id="IPR015943">
    <property type="entry name" value="WD40/YVTN_repeat-like_dom_sf"/>
</dbReference>